<dbReference type="STRING" id="908809.ABG79_01342"/>
<comment type="caution">
    <text evidence="3">The sequence shown here is derived from an EMBL/GenBank/DDBJ whole genome shotgun (WGS) entry which is preliminary data.</text>
</comment>
<dbReference type="RefSeq" id="WP_057978403.1">
    <property type="nucleotide sequence ID" value="NZ_LKHP01000006.1"/>
</dbReference>
<organism evidence="3 4">
    <name type="scientific">Caloramator mitchellensis</name>
    <dbReference type="NCBI Taxonomy" id="908809"/>
    <lineage>
        <taxon>Bacteria</taxon>
        <taxon>Bacillati</taxon>
        <taxon>Bacillota</taxon>
        <taxon>Clostridia</taxon>
        <taxon>Eubacteriales</taxon>
        <taxon>Clostridiaceae</taxon>
        <taxon>Caloramator</taxon>
    </lineage>
</organism>
<keyword evidence="2" id="KW-0472">Membrane</keyword>
<dbReference type="PROSITE" id="PS50889">
    <property type="entry name" value="S4"/>
    <property type="match status" value="1"/>
</dbReference>
<evidence type="ECO:0000313" key="4">
    <source>
        <dbReference type="Proteomes" id="UP000052015"/>
    </source>
</evidence>
<name>A0A0R3JTI8_CALMK</name>
<evidence type="ECO:0000256" key="1">
    <source>
        <dbReference type="PROSITE-ProRule" id="PRU00182"/>
    </source>
</evidence>
<dbReference type="AlphaFoldDB" id="A0A0R3JTI8"/>
<reference evidence="3 4" key="1">
    <citation type="submission" date="2015-09" db="EMBL/GenBank/DDBJ databases">
        <title>Draft genome sequence of a Caloramator mitchellensis, a moderate thermophile from the Great Artesian Basin of Australia.</title>
        <authorList>
            <person name="Patel B.K."/>
        </authorList>
    </citation>
    <scope>NUCLEOTIDE SEQUENCE [LARGE SCALE GENOMIC DNA]</scope>
    <source>
        <strain evidence="3 4">VF08</strain>
    </source>
</reference>
<dbReference type="Proteomes" id="UP000052015">
    <property type="component" value="Unassembled WGS sequence"/>
</dbReference>
<evidence type="ECO:0000256" key="2">
    <source>
        <dbReference type="SAM" id="Phobius"/>
    </source>
</evidence>
<sequence length="130" mass="14883">MKKGYILIETLSALILFAFLLYFTLNFYLNQINILNLNNKKLDSNINKRIAIEFLAEKIKNASSIVLNGDVVYIDNKKIYLKNDVLIYDYGSVQIADGIKKFSVIYLGKGLYEVKVESLYSSNSVIVKNR</sequence>
<keyword evidence="2" id="KW-0812">Transmembrane</keyword>
<keyword evidence="2" id="KW-1133">Transmembrane helix</keyword>
<dbReference type="GO" id="GO:0003723">
    <property type="term" value="F:RNA binding"/>
    <property type="evidence" value="ECO:0007669"/>
    <property type="project" value="UniProtKB-KW"/>
</dbReference>
<keyword evidence="1" id="KW-0694">RNA-binding</keyword>
<evidence type="ECO:0008006" key="5">
    <source>
        <dbReference type="Google" id="ProtNLM"/>
    </source>
</evidence>
<keyword evidence="4" id="KW-1185">Reference proteome</keyword>
<dbReference type="OrthoDB" id="1954501at2"/>
<protein>
    <recommendedName>
        <fullName evidence="5">Prepilin-type N-terminal cleavage/methylation domain-containing protein</fullName>
    </recommendedName>
</protein>
<accession>A0A0R3JTI8</accession>
<gene>
    <name evidence="3" type="ORF">ABG79_01342</name>
</gene>
<evidence type="ECO:0000313" key="3">
    <source>
        <dbReference type="EMBL" id="KRQ86851.1"/>
    </source>
</evidence>
<dbReference type="EMBL" id="LKHP01000006">
    <property type="protein sequence ID" value="KRQ86851.1"/>
    <property type="molecule type" value="Genomic_DNA"/>
</dbReference>
<feature type="transmembrane region" description="Helical" evidence="2">
    <location>
        <begin position="6"/>
        <end position="29"/>
    </location>
</feature>
<proteinExistence type="predicted"/>